<keyword evidence="2" id="KW-1185">Reference proteome</keyword>
<name>A0A5S5D9Q6_9SPHI</name>
<comment type="caution">
    <text evidence="1">The sequence shown here is derived from an EMBL/GenBank/DDBJ whole genome shotgun (WGS) entry which is preliminary data.</text>
</comment>
<dbReference type="RefSeq" id="WP_148909356.1">
    <property type="nucleotide sequence ID" value="NZ_VNHX01000017.1"/>
</dbReference>
<proteinExistence type="predicted"/>
<accession>A0A5S5D9Q6</accession>
<evidence type="ECO:0000313" key="1">
    <source>
        <dbReference type="EMBL" id="TYP92254.1"/>
    </source>
</evidence>
<organism evidence="1 2">
    <name type="scientific">Sphingobacterium allocomposti</name>
    <dbReference type="NCBI Taxonomy" id="415956"/>
    <lineage>
        <taxon>Bacteria</taxon>
        <taxon>Pseudomonadati</taxon>
        <taxon>Bacteroidota</taxon>
        <taxon>Sphingobacteriia</taxon>
        <taxon>Sphingobacteriales</taxon>
        <taxon>Sphingobacteriaceae</taxon>
        <taxon>Sphingobacterium</taxon>
    </lineage>
</organism>
<sequence length="267" mass="30362">MKQYIIGIIFLCSLNILQGQHKEDNGNTDLKHRLLVTLPSKNYFNNKYVERIAFAIDGDTISSVSIQPIADTSYLKVTFLEGAFKQKFFFFDFGFIADRIIFKQKYPHMQLSAFPGVRIVYTNMSEQSNKKSYFGVPAKYLGDLKEIETRISRDVMSTNLKTSIDSVLIYEAIVSYSPLGFSNTQPAKFELQRLLYGQTSVFSDIAEKNLRANETNFYKDGKPKWSPAIQGSSGRPMETKIKVYVRLNTDGSVTLKLPRMLGNFTGD</sequence>
<reference evidence="1 2" key="1">
    <citation type="submission" date="2019-07" db="EMBL/GenBank/DDBJ databases">
        <title>Genomic Encyclopedia of Archaeal and Bacterial Type Strains, Phase II (KMG-II): from individual species to whole genera.</title>
        <authorList>
            <person name="Goeker M."/>
        </authorList>
    </citation>
    <scope>NUCLEOTIDE SEQUENCE [LARGE SCALE GENOMIC DNA]</scope>
    <source>
        <strain evidence="1 2">DSM 18850</strain>
    </source>
</reference>
<gene>
    <name evidence="1" type="ORF">BC792_11729</name>
</gene>
<dbReference type="Proteomes" id="UP000325105">
    <property type="component" value="Unassembled WGS sequence"/>
</dbReference>
<dbReference type="OrthoDB" id="762278at2"/>
<dbReference type="EMBL" id="VNHX01000017">
    <property type="protein sequence ID" value="TYP92254.1"/>
    <property type="molecule type" value="Genomic_DNA"/>
</dbReference>
<evidence type="ECO:0000313" key="2">
    <source>
        <dbReference type="Proteomes" id="UP000325105"/>
    </source>
</evidence>
<protein>
    <submittedName>
        <fullName evidence="1">Uncharacterized protein</fullName>
    </submittedName>
</protein>
<dbReference type="AlphaFoldDB" id="A0A5S5D9Q6"/>